<dbReference type="GO" id="GO:0071555">
    <property type="term" value="P:cell wall organization"/>
    <property type="evidence" value="ECO:0007669"/>
    <property type="project" value="UniProtKB-KW"/>
</dbReference>
<accession>A0AAN9FPA4</accession>
<dbReference type="Pfam" id="PF03552">
    <property type="entry name" value="Cellulose_synt"/>
    <property type="match status" value="2"/>
</dbReference>
<feature type="binding site" evidence="9">
    <location>
        <position position="154"/>
    </location>
    <ligand>
        <name>UDP-alpha-D-glucose</name>
        <dbReference type="ChEBI" id="CHEBI:58885"/>
    </ligand>
</feature>
<evidence type="ECO:0000256" key="6">
    <source>
        <dbReference type="ARBA" id="ARBA00023136"/>
    </source>
</evidence>
<feature type="transmembrane region" description="Helical" evidence="12">
    <location>
        <begin position="663"/>
        <end position="687"/>
    </location>
</feature>
<evidence type="ECO:0000256" key="3">
    <source>
        <dbReference type="ARBA" id="ARBA00022679"/>
    </source>
</evidence>
<feature type="transmembrane region" description="Helical" evidence="12">
    <location>
        <begin position="729"/>
        <end position="751"/>
    </location>
</feature>
<dbReference type="AlphaFoldDB" id="A0AAN9FPA4"/>
<proteinExistence type="predicted"/>
<reference evidence="13 14" key="1">
    <citation type="submission" date="2024-01" db="EMBL/GenBank/DDBJ databases">
        <title>The genomes of 5 underutilized Papilionoideae crops provide insights into root nodulation and disease resistanc.</title>
        <authorList>
            <person name="Yuan L."/>
        </authorList>
    </citation>
    <scope>NUCLEOTIDE SEQUENCE [LARGE SCALE GENOMIC DNA]</scope>
    <source>
        <strain evidence="13">ZHUSHIDOU_FW_LH</strain>
        <tissue evidence="13">Leaf</tissue>
    </source>
</reference>
<dbReference type="InterPro" id="IPR029044">
    <property type="entry name" value="Nucleotide-diphossugar_trans"/>
</dbReference>
<sequence>MRVTREMGEQEELLPLFETKEARFRGVYKLFACTIFGGICLMLVHRLTNIIPADHEQEQEQNRYWGCIVLSMSELAFGLYWIITQSVRWRIVYQTPFKHRLLQRYEEENLPTVDIFVCTADPILEPPCMVINTILSAMAYNYPSNKLCVYLSDDGGSELTFYALYKATIFAKHWLPFCRRRLIHLEPRSPEAYFSDGQNCSTHEYAQEWLFIKKLYEDMKRDIESAVANGKVPDDARNQHNGFSEWNSNTTKQDHHSIVQMMIGGRDGKAVDEDGYELARVVYMAREKRPNYPHHFKAGAMNALIRVSSEISNAPFILNLDCDMYPNNADIIQEILCFFIYEAKGHEIAYVQFPQNYNNITKNDHYANSCLVINKLELGGICGHGAALYCGTGCFHRRESLSGTYLKDFKAKLDIKHTRKEDKRTIHELNEASKALATCTYENGTRWGKEMGLVYGIPVEDIVTGLVISCRGWKSIYYNPLKKAFLGVAPTTLDVALVQMKRWSEGMFQVFFSKYCPFIYGHGKINLGVQMGYCVYLLWAPMSLPTLCYVILPPIFLLRGIPLFPKVTSLWFLPFAYAFLATNAYSLGEALSCGYTTKGWWNLQRMKLIRRTTSFLFGFIDTVTKQLGLSQTNFAITDKVVTEDVQKRYEQEVIDFGSSSNSIVLTILATVALLNLFGLVGGIMWIVIMDLEFKSLSQLMMQIMVSALVVMVNLPVYEALFIRSDKGSIPSSVMFKSIALVSLVCCIAPFIC</sequence>
<dbReference type="GO" id="GO:0016760">
    <property type="term" value="F:cellulose synthase (UDP-forming) activity"/>
    <property type="evidence" value="ECO:0007669"/>
    <property type="project" value="InterPro"/>
</dbReference>
<evidence type="ECO:0000256" key="1">
    <source>
        <dbReference type="ARBA" id="ARBA00004127"/>
    </source>
</evidence>
<feature type="transmembrane region" description="Helical" evidence="12">
    <location>
        <begin position="570"/>
        <end position="588"/>
    </location>
</feature>
<keyword evidence="7" id="KW-0961">Cell wall biogenesis/degradation</keyword>
<dbReference type="Gene3D" id="3.90.550.10">
    <property type="entry name" value="Spore Coat Polysaccharide Biosynthesis Protein SpsA, Chain A"/>
    <property type="match status" value="2"/>
</dbReference>
<feature type="transmembrane region" description="Helical" evidence="12">
    <location>
        <begin position="64"/>
        <end position="83"/>
    </location>
</feature>
<dbReference type="GO" id="GO:0012505">
    <property type="term" value="C:endomembrane system"/>
    <property type="evidence" value="ECO:0007669"/>
    <property type="project" value="UniProtKB-SubCell"/>
</dbReference>
<feature type="compositionally biased region" description="Polar residues" evidence="11">
    <location>
        <begin position="239"/>
        <end position="250"/>
    </location>
</feature>
<dbReference type="GO" id="GO:0030244">
    <property type="term" value="P:cellulose biosynthetic process"/>
    <property type="evidence" value="ECO:0007669"/>
    <property type="project" value="InterPro"/>
</dbReference>
<feature type="active site" evidence="8">
    <location>
        <position position="154"/>
    </location>
</feature>
<dbReference type="EMBL" id="JAYWIO010000003">
    <property type="protein sequence ID" value="KAK7276975.1"/>
    <property type="molecule type" value="Genomic_DNA"/>
</dbReference>
<dbReference type="InterPro" id="IPR005150">
    <property type="entry name" value="Cellulose_synth"/>
</dbReference>
<feature type="transmembrane region" description="Helical" evidence="12">
    <location>
        <begin position="26"/>
        <end position="44"/>
    </location>
</feature>
<comment type="caution">
    <text evidence="13">The sequence shown here is derived from an EMBL/GenBank/DDBJ whole genome shotgun (WGS) entry which is preliminary data.</text>
</comment>
<keyword evidence="5 12" id="KW-1133">Transmembrane helix</keyword>
<keyword evidence="3" id="KW-0808">Transferase</keyword>
<feature type="binding site" evidence="10">
    <location>
        <position position="321"/>
    </location>
    <ligand>
        <name>Mn(2+)</name>
        <dbReference type="ChEBI" id="CHEBI:29035"/>
    </ligand>
</feature>
<keyword evidence="2" id="KW-0328">Glycosyltransferase</keyword>
<dbReference type="SUPFAM" id="SSF53448">
    <property type="entry name" value="Nucleotide-diphospho-sugar transferases"/>
    <property type="match status" value="1"/>
</dbReference>
<evidence type="ECO:0000256" key="8">
    <source>
        <dbReference type="PIRSR" id="PIRSR605150-1"/>
    </source>
</evidence>
<dbReference type="PANTHER" id="PTHR13301">
    <property type="entry name" value="X-BOX TRANSCRIPTION FACTOR-RELATED"/>
    <property type="match status" value="1"/>
</dbReference>
<feature type="active site" evidence="8">
    <location>
        <position position="461"/>
    </location>
</feature>
<evidence type="ECO:0008006" key="15">
    <source>
        <dbReference type="Google" id="ProtNLM"/>
    </source>
</evidence>
<feature type="binding site" evidence="10">
    <location>
        <position position="297"/>
    </location>
    <ligand>
        <name>Mn(2+)</name>
        <dbReference type="ChEBI" id="CHEBI:29035"/>
    </ligand>
</feature>
<feature type="binding site" evidence="9">
    <location>
        <position position="125"/>
    </location>
    <ligand>
        <name>UDP-alpha-D-glucose</name>
        <dbReference type="ChEBI" id="CHEBI:58885"/>
    </ligand>
</feature>
<feature type="transmembrane region" description="Helical" evidence="12">
    <location>
        <begin position="699"/>
        <end position="717"/>
    </location>
</feature>
<protein>
    <recommendedName>
        <fullName evidence="15">Cellulose synthase-like protein E6</fullName>
    </recommendedName>
</protein>
<evidence type="ECO:0000313" key="14">
    <source>
        <dbReference type="Proteomes" id="UP001372338"/>
    </source>
</evidence>
<evidence type="ECO:0000256" key="11">
    <source>
        <dbReference type="SAM" id="MobiDB-lite"/>
    </source>
</evidence>
<organism evidence="13 14">
    <name type="scientific">Crotalaria pallida</name>
    <name type="common">Smooth rattlebox</name>
    <name type="synonym">Crotalaria striata</name>
    <dbReference type="NCBI Taxonomy" id="3830"/>
    <lineage>
        <taxon>Eukaryota</taxon>
        <taxon>Viridiplantae</taxon>
        <taxon>Streptophyta</taxon>
        <taxon>Embryophyta</taxon>
        <taxon>Tracheophyta</taxon>
        <taxon>Spermatophyta</taxon>
        <taxon>Magnoliopsida</taxon>
        <taxon>eudicotyledons</taxon>
        <taxon>Gunneridae</taxon>
        <taxon>Pentapetalae</taxon>
        <taxon>rosids</taxon>
        <taxon>fabids</taxon>
        <taxon>Fabales</taxon>
        <taxon>Fabaceae</taxon>
        <taxon>Papilionoideae</taxon>
        <taxon>50 kb inversion clade</taxon>
        <taxon>genistoids sensu lato</taxon>
        <taxon>core genistoids</taxon>
        <taxon>Crotalarieae</taxon>
        <taxon>Crotalaria</taxon>
    </lineage>
</organism>
<feature type="region of interest" description="Disordered" evidence="11">
    <location>
        <begin position="230"/>
        <end position="250"/>
    </location>
</feature>
<evidence type="ECO:0000256" key="4">
    <source>
        <dbReference type="ARBA" id="ARBA00022692"/>
    </source>
</evidence>
<evidence type="ECO:0000256" key="9">
    <source>
        <dbReference type="PIRSR" id="PIRSR605150-2"/>
    </source>
</evidence>
<name>A0AAN9FPA4_CROPI</name>
<evidence type="ECO:0000256" key="2">
    <source>
        <dbReference type="ARBA" id="ARBA00022676"/>
    </source>
</evidence>
<dbReference type="Proteomes" id="UP001372338">
    <property type="component" value="Unassembled WGS sequence"/>
</dbReference>
<comment type="subcellular location">
    <subcellularLocation>
        <location evidence="1">Endomembrane system</location>
        <topology evidence="1">Multi-pass membrane protein</topology>
    </subcellularLocation>
</comment>
<keyword evidence="6 12" id="KW-0472">Membrane</keyword>
<dbReference type="GO" id="GO:0016020">
    <property type="term" value="C:membrane"/>
    <property type="evidence" value="ECO:0007669"/>
    <property type="project" value="InterPro"/>
</dbReference>
<keyword evidence="14" id="KW-1185">Reference proteome</keyword>
<evidence type="ECO:0000256" key="10">
    <source>
        <dbReference type="PIRSR" id="PIRSR605150-3"/>
    </source>
</evidence>
<keyword evidence="4 12" id="KW-0812">Transmembrane</keyword>
<gene>
    <name evidence="13" type="ORF">RIF29_18124</name>
</gene>
<evidence type="ECO:0000256" key="5">
    <source>
        <dbReference type="ARBA" id="ARBA00022989"/>
    </source>
</evidence>
<evidence type="ECO:0000256" key="12">
    <source>
        <dbReference type="SAM" id="Phobius"/>
    </source>
</evidence>
<evidence type="ECO:0000256" key="7">
    <source>
        <dbReference type="ARBA" id="ARBA00023316"/>
    </source>
</evidence>
<feature type="transmembrane region" description="Helical" evidence="12">
    <location>
        <begin position="536"/>
        <end position="558"/>
    </location>
</feature>
<evidence type="ECO:0000313" key="13">
    <source>
        <dbReference type="EMBL" id="KAK7276975.1"/>
    </source>
</evidence>